<dbReference type="InterPro" id="IPR032508">
    <property type="entry name" value="FecR_C"/>
</dbReference>
<dbReference type="PANTHER" id="PTHR30273:SF2">
    <property type="entry name" value="PROTEIN FECR"/>
    <property type="match status" value="1"/>
</dbReference>
<keyword evidence="1" id="KW-1133">Transmembrane helix</keyword>
<dbReference type="PIRSF" id="PIRSF018266">
    <property type="entry name" value="FecR"/>
    <property type="match status" value="1"/>
</dbReference>
<feature type="transmembrane region" description="Helical" evidence="1">
    <location>
        <begin position="91"/>
        <end position="111"/>
    </location>
</feature>
<reference evidence="4 5" key="1">
    <citation type="submission" date="2019-02" db="EMBL/GenBank/DDBJ databases">
        <title>Genomic Encyclopedia of Type Strains, Phase IV (KMG-IV): sequencing the most valuable type-strain genomes for metagenomic binning, comparative biology and taxonomic classification.</title>
        <authorList>
            <person name="Goeker M."/>
        </authorList>
    </citation>
    <scope>NUCLEOTIDE SEQUENCE [LARGE SCALE GENOMIC DNA]</scope>
    <source>
        <strain evidence="4 5">DSM 18116</strain>
    </source>
</reference>
<gene>
    <name evidence="4" type="ORF">EV199_2301</name>
</gene>
<keyword evidence="1" id="KW-0472">Membrane</keyword>
<feature type="domain" description="FecR protein" evidence="2">
    <location>
        <begin position="175"/>
        <end position="270"/>
    </location>
</feature>
<dbReference type="Pfam" id="PF04773">
    <property type="entry name" value="FecR"/>
    <property type="match status" value="1"/>
</dbReference>
<keyword evidence="5" id="KW-1185">Reference proteome</keyword>
<evidence type="ECO:0000259" key="3">
    <source>
        <dbReference type="Pfam" id="PF16344"/>
    </source>
</evidence>
<dbReference type="Pfam" id="PF16344">
    <property type="entry name" value="FecR_C"/>
    <property type="match status" value="1"/>
</dbReference>
<comment type="caution">
    <text evidence="4">The sequence shown here is derived from an EMBL/GenBank/DDBJ whole genome shotgun (WGS) entry which is preliminary data.</text>
</comment>
<evidence type="ECO:0000259" key="2">
    <source>
        <dbReference type="Pfam" id="PF04773"/>
    </source>
</evidence>
<dbReference type="OrthoDB" id="1452822at2"/>
<dbReference type="EMBL" id="SGXA01000001">
    <property type="protein sequence ID" value="RZS76416.1"/>
    <property type="molecule type" value="Genomic_DNA"/>
</dbReference>
<dbReference type="Gene3D" id="2.60.120.1440">
    <property type="match status" value="1"/>
</dbReference>
<dbReference type="GO" id="GO:0016989">
    <property type="term" value="F:sigma factor antagonist activity"/>
    <property type="evidence" value="ECO:0007669"/>
    <property type="project" value="TreeGrafter"/>
</dbReference>
<dbReference type="AlphaFoldDB" id="A0A4Q7N5T1"/>
<organism evidence="4 5">
    <name type="scientific">Pseudobacter ginsenosidimutans</name>
    <dbReference type="NCBI Taxonomy" id="661488"/>
    <lineage>
        <taxon>Bacteria</taxon>
        <taxon>Pseudomonadati</taxon>
        <taxon>Bacteroidota</taxon>
        <taxon>Chitinophagia</taxon>
        <taxon>Chitinophagales</taxon>
        <taxon>Chitinophagaceae</taxon>
        <taxon>Pseudobacter</taxon>
    </lineage>
</organism>
<evidence type="ECO:0000313" key="4">
    <source>
        <dbReference type="EMBL" id="RZS76416.1"/>
    </source>
</evidence>
<accession>A0A4Q7N5T1</accession>
<evidence type="ECO:0000256" key="1">
    <source>
        <dbReference type="SAM" id="Phobius"/>
    </source>
</evidence>
<dbReference type="InterPro" id="IPR012373">
    <property type="entry name" value="Ferrdict_sens_TM"/>
</dbReference>
<dbReference type="PANTHER" id="PTHR30273">
    <property type="entry name" value="PERIPLASMIC SIGNAL SENSOR AND SIGMA FACTOR ACTIVATOR FECR-RELATED"/>
    <property type="match status" value="1"/>
</dbReference>
<dbReference type="Gene3D" id="3.55.50.30">
    <property type="match status" value="1"/>
</dbReference>
<evidence type="ECO:0000313" key="5">
    <source>
        <dbReference type="Proteomes" id="UP000293874"/>
    </source>
</evidence>
<dbReference type="InterPro" id="IPR006860">
    <property type="entry name" value="FecR"/>
</dbReference>
<name>A0A4Q7N5T1_9BACT</name>
<dbReference type="FunFam" id="2.60.120.1440:FF:000001">
    <property type="entry name" value="Putative anti-sigma factor"/>
    <property type="match status" value="1"/>
</dbReference>
<feature type="domain" description="Protein FecR C-terminal" evidence="3">
    <location>
        <begin position="316"/>
        <end position="382"/>
    </location>
</feature>
<proteinExistence type="predicted"/>
<protein>
    <submittedName>
        <fullName evidence="4">FecR family protein</fullName>
    </submittedName>
</protein>
<dbReference type="RefSeq" id="WP_130540717.1">
    <property type="nucleotide sequence ID" value="NZ_CP042431.1"/>
</dbReference>
<keyword evidence="1" id="KW-0812">Transmembrane</keyword>
<dbReference type="Proteomes" id="UP000293874">
    <property type="component" value="Unassembled WGS sequence"/>
</dbReference>
<sequence length="384" mass="42674">MAHQPSIEELLIKQLQQPLNAAEEEILNQWLEASSENRELYNSFQNKELLESKLDELQQFDENAAWNKMVASGKWTPADKKKVVRLFRQPWHYAAAAVLFLAIGSGVYFLVAKTDTQPVAVVENTEILPGKNQAILTIGDSVINLSDQKSGIVTAGNAIVYNDGEKIAETNKMITLSTPRGGQFQAVLPDGSKLWLNAASSVEFPSKFSSKDRTVKVSGEVYFEVAQNQQSPFMVKAGNTSVQVLGTSFNINAYDDERVVRTTLVNGSVRVSPLESNSGNVILKPGQQAVSSNNGEITGVFSPELANILAWKNGFFSFEKADIETVMRQLERWYDIKVEYRGAIPTVKLNGDLDRQIPLSDVLKYLSRLNIKFEREGRTITILP</sequence>